<reference evidence="2 3" key="2">
    <citation type="journal article" date="2012" name="Open Biol.">
        <title>Characteristics of nucleosomes and linker DNA regions on the genome of the basidiomycete Mixia osmundae revealed by mono- and dinucleosome mapping.</title>
        <authorList>
            <person name="Nishida H."/>
            <person name="Kondo S."/>
            <person name="Matsumoto T."/>
            <person name="Suzuki Y."/>
            <person name="Yoshikawa H."/>
            <person name="Taylor T.D."/>
            <person name="Sugiyama J."/>
        </authorList>
    </citation>
    <scope>NUCLEOTIDE SEQUENCE [LARGE SCALE GENOMIC DNA]</scope>
    <source>
        <strain evidence="3">CBS 9802 / IAM 14324 / JCM 22182 / KY 12970</strain>
    </source>
</reference>
<dbReference type="AlphaFoldDB" id="G7E752"/>
<dbReference type="Proteomes" id="UP000009131">
    <property type="component" value="Unassembled WGS sequence"/>
</dbReference>
<accession>G7E752</accession>
<name>G7E752_MIXOS</name>
<sequence>MFVQTIIALSAALGSMAIPAAAPGSVQAVERGLASSPLNTTLSSRQSPPEWVHYKISMWGMATCHATFSSGPVVNSALNDGTVVHVKIDASGANPMTWDAMNPMNSITGGNYDALQDQYCFDLHSSAPLFPYDHCYCGAMQTCTFCIGLSGGISNNGNCQFYSACGGSDCEGPSPPIVETMQCTPVNTWAVSAIDDGTFNS</sequence>
<dbReference type="InParanoid" id="G7E752"/>
<feature type="signal peptide" evidence="1">
    <location>
        <begin position="1"/>
        <end position="28"/>
    </location>
</feature>
<evidence type="ECO:0000256" key="1">
    <source>
        <dbReference type="SAM" id="SignalP"/>
    </source>
</evidence>
<proteinExistence type="predicted"/>
<organism evidence="2 3">
    <name type="scientific">Mixia osmundae (strain CBS 9802 / IAM 14324 / JCM 22182 / KY 12970)</name>
    <dbReference type="NCBI Taxonomy" id="764103"/>
    <lineage>
        <taxon>Eukaryota</taxon>
        <taxon>Fungi</taxon>
        <taxon>Dikarya</taxon>
        <taxon>Basidiomycota</taxon>
        <taxon>Pucciniomycotina</taxon>
        <taxon>Mixiomycetes</taxon>
        <taxon>Mixiales</taxon>
        <taxon>Mixiaceae</taxon>
        <taxon>Mixia</taxon>
    </lineage>
</organism>
<comment type="caution">
    <text evidence="2">The sequence shown here is derived from an EMBL/GenBank/DDBJ whole genome shotgun (WGS) entry which is preliminary data.</text>
</comment>
<evidence type="ECO:0000313" key="2">
    <source>
        <dbReference type="EMBL" id="GAA98662.1"/>
    </source>
</evidence>
<feature type="chain" id="PRO_5009955801" description="Chitin-binding type-4 domain-containing protein" evidence="1">
    <location>
        <begin position="29"/>
        <end position="201"/>
    </location>
</feature>
<keyword evidence="3" id="KW-1185">Reference proteome</keyword>
<keyword evidence="1" id="KW-0732">Signal</keyword>
<reference evidence="2 3" key="1">
    <citation type="journal article" date="2011" name="J. Gen. Appl. Microbiol.">
        <title>Draft genome sequencing of the enigmatic basidiomycete Mixia osmundae.</title>
        <authorList>
            <person name="Nishida H."/>
            <person name="Nagatsuka Y."/>
            <person name="Sugiyama J."/>
        </authorList>
    </citation>
    <scope>NUCLEOTIDE SEQUENCE [LARGE SCALE GENOMIC DNA]</scope>
    <source>
        <strain evidence="3">CBS 9802 / IAM 14324 / JCM 22182 / KY 12970</strain>
    </source>
</reference>
<protein>
    <recommendedName>
        <fullName evidence="4">Chitin-binding type-4 domain-containing protein</fullName>
    </recommendedName>
</protein>
<evidence type="ECO:0000313" key="3">
    <source>
        <dbReference type="Proteomes" id="UP000009131"/>
    </source>
</evidence>
<evidence type="ECO:0008006" key="4">
    <source>
        <dbReference type="Google" id="ProtNLM"/>
    </source>
</evidence>
<dbReference type="HOGENOM" id="CLU_1360717_0_0_1"/>
<gene>
    <name evidence="2" type="primary">Mo05350</name>
    <name evidence="2" type="ORF">E5Q_05350</name>
</gene>
<dbReference type="EMBL" id="BABT02000153">
    <property type="protein sequence ID" value="GAA98662.1"/>
    <property type="molecule type" value="Genomic_DNA"/>
</dbReference>
<dbReference type="RefSeq" id="XP_014567531.1">
    <property type="nucleotide sequence ID" value="XM_014712045.1"/>
</dbReference>